<protein>
    <submittedName>
        <fullName evidence="3">Ca-activated chloride channel family protein</fullName>
    </submittedName>
</protein>
<dbReference type="PANTHER" id="PTHR45737:SF6">
    <property type="entry name" value="VON WILLEBRAND FACTOR A DOMAIN-CONTAINING PROTEIN 5A"/>
    <property type="match status" value="1"/>
</dbReference>
<dbReference type="InterPro" id="IPR013694">
    <property type="entry name" value="VIT"/>
</dbReference>
<dbReference type="PROSITE" id="PS51468">
    <property type="entry name" value="VIT"/>
    <property type="match status" value="1"/>
</dbReference>
<feature type="domain" description="VWFA" evidence="1">
    <location>
        <begin position="259"/>
        <end position="429"/>
    </location>
</feature>
<proteinExistence type="predicted"/>
<organism evidence="3 4">
    <name type="scientific">Clostridium frigidicarnis</name>
    <dbReference type="NCBI Taxonomy" id="84698"/>
    <lineage>
        <taxon>Bacteria</taxon>
        <taxon>Bacillati</taxon>
        <taxon>Bacillota</taxon>
        <taxon>Clostridia</taxon>
        <taxon>Eubacteriales</taxon>
        <taxon>Clostridiaceae</taxon>
        <taxon>Clostridium</taxon>
    </lineage>
</organism>
<name>A0A1I0XW94_9CLOT</name>
<dbReference type="AlphaFoldDB" id="A0A1I0XW94"/>
<sequence length="784" mass="91161">MKNYGFVDKNLNESPMNLLSTDVSGNICGEFVEFTIHQVYENIGENSIEGVYTFPIPDTGVITGFKANLGGRTLSAIIEEKHEASKILKNFNERELNKLSIEEEDNIYKITIGNILTNEKIQIDISYMDQLLFEDNEYNLTIPFIESPRAMNFDDINEEVDLINCETTLNLLIETFNAVNIYSPSHNIQVDYDTPTLCKVSLVKNETLDRDLEICIKEDKNKGFYGMYYSFPKHECDETIIYLKLYPKLDKNFKAENKNYVFLLDTSKSMRGEKLEEAKSSLELCLRNLRQGDTFNIVAFNNKLKMFSRDGNVDFNNDNLKEASQWIKSLTFGRGSDIYEALRWTIEKSSKEAPYTILLFTDDLVEEENEIIDYVKENIGENRIFPFGIDTSVNSYFINKLATVGYGKADFIYPGEVFEDMVLRQFNRINRPQVDVREIKWGSDMEVIRTYPRTIEYIYDRELFSVFCRVKGDINGPVTIKGYVGEESFEQSIFLENFELNDNAYLIEKIWSRKRIESIQERMLGERGNIKEAMRNKVIELSKEFEILSNETTFVMLEQIEDPILGIAMRRLIPIEITDEIMFNLSYAYFLDSPSFLYKVKNNKHIKNKNKINNLYKYSREQLMRLIAKHQGADGAFGDSMEITLKSTIALLIGREDATLYINQINKAIDYMVNYINVEKNLNEKETLLYLLCLQLIDIKDVANDENEIYLEKSLDYIKDIIENNEYISNAYLHEEQDLSDIKKSISFMLALHDYQSKAIEEIEKSLDDEDLNEICNIAILEAR</sequence>
<dbReference type="InterPro" id="IPR036465">
    <property type="entry name" value="vWFA_dom_sf"/>
</dbReference>
<dbReference type="PANTHER" id="PTHR45737">
    <property type="entry name" value="VON WILLEBRAND FACTOR A DOMAIN-CONTAINING PROTEIN 5A"/>
    <property type="match status" value="1"/>
</dbReference>
<dbReference type="PROSITE" id="PS50234">
    <property type="entry name" value="VWFA"/>
    <property type="match status" value="1"/>
</dbReference>
<dbReference type="Pfam" id="PF08487">
    <property type="entry name" value="VIT"/>
    <property type="match status" value="1"/>
</dbReference>
<keyword evidence="4" id="KW-1185">Reference proteome</keyword>
<gene>
    <name evidence="3" type="ORF">SAMN04488528_101033</name>
</gene>
<dbReference type="STRING" id="84698.SAMN04488528_101033"/>
<dbReference type="Pfam" id="PF13768">
    <property type="entry name" value="VWA_3"/>
    <property type="match status" value="1"/>
</dbReference>
<evidence type="ECO:0000313" key="4">
    <source>
        <dbReference type="Proteomes" id="UP000198619"/>
    </source>
</evidence>
<dbReference type="OrthoDB" id="9784383at2"/>
<dbReference type="InterPro" id="IPR002035">
    <property type="entry name" value="VWF_A"/>
</dbReference>
<evidence type="ECO:0000259" key="1">
    <source>
        <dbReference type="PROSITE" id="PS50234"/>
    </source>
</evidence>
<reference evidence="3 4" key="1">
    <citation type="submission" date="2016-10" db="EMBL/GenBank/DDBJ databases">
        <authorList>
            <person name="de Groot N.N."/>
        </authorList>
    </citation>
    <scope>NUCLEOTIDE SEQUENCE [LARGE SCALE GENOMIC DNA]</scope>
    <source>
        <strain evidence="3 4">DSM 12271</strain>
    </source>
</reference>
<dbReference type="SUPFAM" id="SSF53300">
    <property type="entry name" value="vWA-like"/>
    <property type="match status" value="1"/>
</dbReference>
<dbReference type="SMART" id="SM00327">
    <property type="entry name" value="VWA"/>
    <property type="match status" value="1"/>
</dbReference>
<dbReference type="EMBL" id="FOKI01000010">
    <property type="protein sequence ID" value="SFB05272.1"/>
    <property type="molecule type" value="Genomic_DNA"/>
</dbReference>
<feature type="domain" description="VIT" evidence="2">
    <location>
        <begin position="2"/>
        <end position="129"/>
    </location>
</feature>
<dbReference type="Gene3D" id="3.40.50.410">
    <property type="entry name" value="von Willebrand factor, type A domain"/>
    <property type="match status" value="1"/>
</dbReference>
<evidence type="ECO:0000259" key="2">
    <source>
        <dbReference type="PROSITE" id="PS51468"/>
    </source>
</evidence>
<dbReference type="RefSeq" id="WP_090040426.1">
    <property type="nucleotide sequence ID" value="NZ_FOKI01000010.1"/>
</dbReference>
<accession>A0A1I0XW94</accession>
<evidence type="ECO:0000313" key="3">
    <source>
        <dbReference type="EMBL" id="SFB05272.1"/>
    </source>
</evidence>
<dbReference type="Proteomes" id="UP000198619">
    <property type="component" value="Unassembled WGS sequence"/>
</dbReference>